<dbReference type="PANTHER" id="PTHR21015">
    <property type="entry name" value="UDP-N-ACETYLGLUCOSAMINE--N-ACETYLMURAMYL-(PENTAPEPTIDE) PYROPHOSPHORYL-UNDECAPRENOL N-ACETYLGLUCOSAMINE TRANSFERASE 1"/>
    <property type="match status" value="1"/>
</dbReference>
<dbReference type="NCBIfam" id="TIGR01133">
    <property type="entry name" value="murG"/>
    <property type="match status" value="1"/>
</dbReference>
<evidence type="ECO:0000256" key="3">
    <source>
        <dbReference type="ARBA" id="ARBA00022676"/>
    </source>
</evidence>
<evidence type="ECO:0000313" key="14">
    <source>
        <dbReference type="Proteomes" id="UP000789833"/>
    </source>
</evidence>
<keyword evidence="7 10" id="KW-0472">Membrane</keyword>
<feature type="domain" description="Glycosyltransferase family 28 N-terminal" evidence="11">
    <location>
        <begin position="12"/>
        <end position="149"/>
    </location>
</feature>
<comment type="function">
    <text evidence="10">Cell wall formation. Catalyzes the transfer of a GlcNAc subunit on undecaprenyl-pyrophosphoryl-MurNAc-pentapeptide (lipid intermediate I) to form undecaprenyl-pyrophosphoryl-MurNAc-(pentapeptide)GlcNAc (lipid intermediate II).</text>
</comment>
<comment type="similarity">
    <text evidence="10">Belongs to the glycosyltransferase 28 family. MurG subfamily.</text>
</comment>
<evidence type="ECO:0000259" key="12">
    <source>
        <dbReference type="Pfam" id="PF04101"/>
    </source>
</evidence>
<dbReference type="PANTHER" id="PTHR21015:SF27">
    <property type="entry name" value="UDP-N-ACETYLGLUCOSAMINE--N-ACETYLMURAMYL-(PENTAPEPTIDE) PYROPHOSPHORYL-UNDECAPRENOL N-ACETYLGLUCOSAMINE TRANSFERASE"/>
    <property type="match status" value="1"/>
</dbReference>
<comment type="caution">
    <text evidence="10">Lacks conserved residue(s) required for the propagation of feature annotation.</text>
</comment>
<keyword evidence="3 10" id="KW-0328">Glycosyltransferase</keyword>
<name>A0ABN8A2A6_9BACI</name>
<dbReference type="Pfam" id="PF03033">
    <property type="entry name" value="Glyco_transf_28"/>
    <property type="match status" value="1"/>
</dbReference>
<keyword evidence="6 10" id="KW-0573">Peptidoglycan synthesis</keyword>
<dbReference type="Gene3D" id="3.40.50.2000">
    <property type="entry name" value="Glycogen Phosphorylase B"/>
    <property type="match status" value="2"/>
</dbReference>
<protein>
    <recommendedName>
        <fullName evidence="10">UDP-N-acetylglucosamine--N-acetylmuramyl-(pentapeptide) pyrophosphoryl-undecaprenol N-acetylglucosamine transferase</fullName>
        <ecNumber evidence="10">2.4.1.227</ecNumber>
    </recommendedName>
    <alternativeName>
        <fullName evidence="10">Undecaprenyl-PP-MurNAc-pentapeptide-UDPGlcNAc GlcNAc transferase</fullName>
    </alternativeName>
</protein>
<dbReference type="EMBL" id="CAKJTJ010000001">
    <property type="protein sequence ID" value="CAG9619288.1"/>
    <property type="molecule type" value="Genomic_DNA"/>
</dbReference>
<evidence type="ECO:0000313" key="13">
    <source>
        <dbReference type="EMBL" id="CAG9619288.1"/>
    </source>
</evidence>
<evidence type="ECO:0000256" key="5">
    <source>
        <dbReference type="ARBA" id="ARBA00022960"/>
    </source>
</evidence>
<organism evidence="13 14">
    <name type="scientific">Sutcliffiella rhizosphaerae</name>
    <dbReference type="NCBI Taxonomy" id="2880967"/>
    <lineage>
        <taxon>Bacteria</taxon>
        <taxon>Bacillati</taxon>
        <taxon>Bacillota</taxon>
        <taxon>Bacilli</taxon>
        <taxon>Bacillales</taxon>
        <taxon>Bacillaceae</taxon>
        <taxon>Sutcliffiella</taxon>
    </lineage>
</organism>
<accession>A0ABN8A2A6</accession>
<dbReference type="InterPro" id="IPR006009">
    <property type="entry name" value="GlcNAc_MurG"/>
</dbReference>
<reference evidence="13 14" key="1">
    <citation type="submission" date="2021-10" db="EMBL/GenBank/DDBJ databases">
        <authorList>
            <person name="Criscuolo A."/>
        </authorList>
    </citation>
    <scope>NUCLEOTIDE SEQUENCE [LARGE SCALE GENOMIC DNA]</scope>
    <source>
        <strain evidence="14">CIP 111883</strain>
    </source>
</reference>
<dbReference type="InterPro" id="IPR004276">
    <property type="entry name" value="GlycoTrans_28_N"/>
</dbReference>
<comment type="pathway">
    <text evidence="10">Cell wall biogenesis; peptidoglycan biosynthesis.</text>
</comment>
<evidence type="ECO:0000256" key="6">
    <source>
        <dbReference type="ARBA" id="ARBA00022984"/>
    </source>
</evidence>
<feature type="binding site" evidence="10">
    <location>
        <position position="297"/>
    </location>
    <ligand>
        <name>UDP-N-acetyl-alpha-D-glucosamine</name>
        <dbReference type="ChEBI" id="CHEBI:57705"/>
    </ligand>
</feature>
<evidence type="ECO:0000259" key="11">
    <source>
        <dbReference type="Pfam" id="PF03033"/>
    </source>
</evidence>
<evidence type="ECO:0000256" key="7">
    <source>
        <dbReference type="ARBA" id="ARBA00023136"/>
    </source>
</evidence>
<comment type="caution">
    <text evidence="13">The sequence shown here is derived from an EMBL/GenBank/DDBJ whole genome shotgun (WGS) entry which is preliminary data.</text>
</comment>
<evidence type="ECO:0000256" key="2">
    <source>
        <dbReference type="ARBA" id="ARBA00022618"/>
    </source>
</evidence>
<dbReference type="Pfam" id="PF04101">
    <property type="entry name" value="Glyco_tran_28_C"/>
    <property type="match status" value="1"/>
</dbReference>
<feature type="domain" description="Glycosyl transferase family 28 C-terminal" evidence="12">
    <location>
        <begin position="196"/>
        <end position="345"/>
    </location>
</feature>
<keyword evidence="4 10" id="KW-0808">Transferase</keyword>
<keyword evidence="14" id="KW-1185">Reference proteome</keyword>
<dbReference type="InterPro" id="IPR007235">
    <property type="entry name" value="Glyco_trans_28_C"/>
</dbReference>
<dbReference type="CDD" id="cd03785">
    <property type="entry name" value="GT28_MurG"/>
    <property type="match status" value="1"/>
</dbReference>
<dbReference type="SUPFAM" id="SSF53756">
    <property type="entry name" value="UDP-Glycosyltransferase/glycogen phosphorylase"/>
    <property type="match status" value="1"/>
</dbReference>
<evidence type="ECO:0000256" key="8">
    <source>
        <dbReference type="ARBA" id="ARBA00023306"/>
    </source>
</evidence>
<dbReference type="EC" id="2.4.1.227" evidence="10"/>
<dbReference type="HAMAP" id="MF_00033">
    <property type="entry name" value="MurG"/>
    <property type="match status" value="1"/>
</dbReference>
<comment type="catalytic activity">
    <reaction evidence="10">
        <text>di-trans,octa-cis-undecaprenyl diphospho-N-acetyl-alpha-D-muramoyl-L-alanyl-D-glutamyl-meso-2,6-diaminopimeloyl-D-alanyl-D-alanine + UDP-N-acetyl-alpha-D-glucosamine = di-trans,octa-cis-undecaprenyl diphospho-[N-acetyl-alpha-D-glucosaminyl-(1-&gt;4)]-N-acetyl-alpha-D-muramoyl-L-alanyl-D-glutamyl-meso-2,6-diaminopimeloyl-D-alanyl-D-alanine + UDP + H(+)</text>
        <dbReference type="Rhea" id="RHEA:31227"/>
        <dbReference type="ChEBI" id="CHEBI:15378"/>
        <dbReference type="ChEBI" id="CHEBI:57705"/>
        <dbReference type="ChEBI" id="CHEBI:58223"/>
        <dbReference type="ChEBI" id="CHEBI:61387"/>
        <dbReference type="ChEBI" id="CHEBI:61388"/>
        <dbReference type="EC" id="2.4.1.227"/>
    </reaction>
</comment>
<feature type="binding site" evidence="10">
    <location>
        <position position="172"/>
    </location>
    <ligand>
        <name>UDP-N-acetyl-alpha-D-glucosamine</name>
        <dbReference type="ChEBI" id="CHEBI:57705"/>
    </ligand>
</feature>
<feature type="binding site" evidence="10">
    <location>
        <position position="202"/>
    </location>
    <ligand>
        <name>UDP-N-acetyl-alpha-D-glucosamine</name>
        <dbReference type="ChEBI" id="CHEBI:57705"/>
    </ligand>
</feature>
<gene>
    <name evidence="10 13" type="primary">murG</name>
    <name evidence="13" type="ORF">BACCIP111883_00055</name>
</gene>
<keyword evidence="1 10" id="KW-1003">Cell membrane</keyword>
<evidence type="ECO:0000256" key="1">
    <source>
        <dbReference type="ARBA" id="ARBA00022475"/>
    </source>
</evidence>
<evidence type="ECO:0000256" key="10">
    <source>
        <dbReference type="HAMAP-Rule" id="MF_00033"/>
    </source>
</evidence>
<proteinExistence type="inferred from homology"/>
<keyword evidence="5 10" id="KW-0133">Cell shape</keyword>
<dbReference type="GO" id="GO:0016757">
    <property type="term" value="F:glycosyltransferase activity"/>
    <property type="evidence" value="ECO:0007669"/>
    <property type="project" value="UniProtKB-KW"/>
</dbReference>
<evidence type="ECO:0000256" key="9">
    <source>
        <dbReference type="ARBA" id="ARBA00023316"/>
    </source>
</evidence>
<dbReference type="NCBIfam" id="NF009102">
    <property type="entry name" value="PRK12446.1"/>
    <property type="match status" value="1"/>
</dbReference>
<keyword evidence="8 10" id="KW-0131">Cell cycle</keyword>
<keyword evidence="9 10" id="KW-0961">Cell wall biogenesis/degradation</keyword>
<keyword evidence="2 10" id="KW-0132">Cell division</keyword>
<feature type="binding site" evidence="10">
    <location>
        <begin position="19"/>
        <end position="21"/>
    </location>
    <ligand>
        <name>UDP-N-acetyl-alpha-D-glucosamine</name>
        <dbReference type="ChEBI" id="CHEBI:57705"/>
    </ligand>
</feature>
<evidence type="ECO:0000256" key="4">
    <source>
        <dbReference type="ARBA" id="ARBA00022679"/>
    </source>
</evidence>
<sequence length="362" mass="40463">MKDDERMTNKKIVFTGGGSAGHVTPNIAIMNKLKADGWSITYIGSRKGIEEEIIGNEKVPFHGISSGKLRRYFDWKNFTDPLLIMKGAFEALFILRKEKPKVVFSKGGFVTVPVVMAAKMLQIPVIIHESDITPGLANKIATKFATKVLVTFDETLNHFPNNKVLFTGSPIREELFKGRELEGRAWLGFHDKKPILTIMGGSLGARKINETLRKLLDSLTEEYQIVHICGKGNMDPSFQGIKGYKQFEYINQELPDVLAASEFIISRAGANSIFEFLALRKPMLLIPLSRQASRGDQILNAQSFEKKGFAKVLFEEELTTESLKSQLDSLKAEKATLQKKMTENSAPNTLEIILQEIVKAAK</sequence>
<comment type="subcellular location">
    <subcellularLocation>
        <location evidence="10">Cell membrane</location>
        <topology evidence="10">Peripheral membrane protein</topology>
        <orientation evidence="10">Cytoplasmic side</orientation>
    </subcellularLocation>
</comment>
<dbReference type="Proteomes" id="UP000789833">
    <property type="component" value="Unassembled WGS sequence"/>
</dbReference>